<dbReference type="SMART" id="SM00267">
    <property type="entry name" value="GGDEF"/>
    <property type="match status" value="1"/>
</dbReference>
<dbReference type="InterPro" id="IPR029787">
    <property type="entry name" value="Nucleotide_cyclase"/>
</dbReference>
<dbReference type="NCBIfam" id="TIGR00254">
    <property type="entry name" value="GGDEF"/>
    <property type="match status" value="1"/>
</dbReference>
<feature type="domain" description="PAS" evidence="3">
    <location>
        <begin position="132"/>
        <end position="178"/>
    </location>
</feature>
<evidence type="ECO:0000256" key="1">
    <source>
        <dbReference type="ARBA" id="ARBA00012528"/>
    </source>
</evidence>
<feature type="domain" description="GGDEF" evidence="4">
    <location>
        <begin position="292"/>
        <end position="425"/>
    </location>
</feature>
<name>A0A6B3SG63_9BURK</name>
<dbReference type="PANTHER" id="PTHR45138">
    <property type="entry name" value="REGULATORY COMPONENTS OF SENSORY TRANSDUCTION SYSTEM"/>
    <property type="match status" value="1"/>
</dbReference>
<dbReference type="Proteomes" id="UP000482155">
    <property type="component" value="Unassembled WGS sequence"/>
</dbReference>
<dbReference type="CDD" id="cd00130">
    <property type="entry name" value="PAS"/>
    <property type="match status" value="1"/>
</dbReference>
<dbReference type="Gene3D" id="3.30.70.270">
    <property type="match status" value="1"/>
</dbReference>
<dbReference type="GO" id="GO:0052621">
    <property type="term" value="F:diguanylate cyclase activity"/>
    <property type="evidence" value="ECO:0007669"/>
    <property type="project" value="UniProtKB-EC"/>
</dbReference>
<evidence type="ECO:0000313" key="6">
    <source>
        <dbReference type="Proteomes" id="UP000482155"/>
    </source>
</evidence>
<dbReference type="SUPFAM" id="SSF55073">
    <property type="entry name" value="Nucleotide cyclase"/>
    <property type="match status" value="1"/>
</dbReference>
<dbReference type="SUPFAM" id="SSF55785">
    <property type="entry name" value="PYP-like sensor domain (PAS domain)"/>
    <property type="match status" value="1"/>
</dbReference>
<dbReference type="GO" id="GO:1902201">
    <property type="term" value="P:negative regulation of bacterial-type flagellum-dependent cell motility"/>
    <property type="evidence" value="ECO:0007669"/>
    <property type="project" value="TreeGrafter"/>
</dbReference>
<evidence type="ECO:0000256" key="2">
    <source>
        <dbReference type="ARBA" id="ARBA00034247"/>
    </source>
</evidence>
<dbReference type="CDD" id="cd01949">
    <property type="entry name" value="GGDEF"/>
    <property type="match status" value="1"/>
</dbReference>
<dbReference type="Pfam" id="PF13426">
    <property type="entry name" value="PAS_9"/>
    <property type="match status" value="1"/>
</dbReference>
<comment type="caution">
    <text evidence="5">The sequence shown here is derived from an EMBL/GenBank/DDBJ whole genome shotgun (WGS) entry which is preliminary data.</text>
</comment>
<dbReference type="PROSITE" id="PS50887">
    <property type="entry name" value="GGDEF"/>
    <property type="match status" value="1"/>
</dbReference>
<dbReference type="InterPro" id="IPR035965">
    <property type="entry name" value="PAS-like_dom_sf"/>
</dbReference>
<evidence type="ECO:0000259" key="4">
    <source>
        <dbReference type="PROSITE" id="PS50887"/>
    </source>
</evidence>
<organism evidence="5 6">
    <name type="scientific">Noviherbaspirillum galbum</name>
    <dbReference type="NCBI Taxonomy" id="2709383"/>
    <lineage>
        <taxon>Bacteria</taxon>
        <taxon>Pseudomonadati</taxon>
        <taxon>Pseudomonadota</taxon>
        <taxon>Betaproteobacteria</taxon>
        <taxon>Burkholderiales</taxon>
        <taxon>Oxalobacteraceae</taxon>
        <taxon>Noviherbaspirillum</taxon>
    </lineage>
</organism>
<gene>
    <name evidence="5" type="ORF">G3574_02010</name>
</gene>
<dbReference type="EC" id="2.7.7.65" evidence="1"/>
<dbReference type="RefSeq" id="WP_163960329.1">
    <property type="nucleotide sequence ID" value="NZ_JAAIVB010000008.1"/>
</dbReference>
<keyword evidence="6" id="KW-1185">Reference proteome</keyword>
<dbReference type="InterPro" id="IPR000160">
    <property type="entry name" value="GGDEF_dom"/>
</dbReference>
<proteinExistence type="predicted"/>
<dbReference type="GO" id="GO:0005886">
    <property type="term" value="C:plasma membrane"/>
    <property type="evidence" value="ECO:0007669"/>
    <property type="project" value="TreeGrafter"/>
</dbReference>
<dbReference type="InterPro" id="IPR050469">
    <property type="entry name" value="Diguanylate_Cyclase"/>
</dbReference>
<dbReference type="InterPro" id="IPR043128">
    <property type="entry name" value="Rev_trsase/Diguanyl_cyclase"/>
</dbReference>
<protein>
    <recommendedName>
        <fullName evidence="1">diguanylate cyclase</fullName>
        <ecNumber evidence="1">2.7.7.65</ecNumber>
    </recommendedName>
</protein>
<dbReference type="PROSITE" id="PS50112">
    <property type="entry name" value="PAS"/>
    <property type="match status" value="1"/>
</dbReference>
<dbReference type="SMART" id="SM00091">
    <property type="entry name" value="PAS"/>
    <property type="match status" value="1"/>
</dbReference>
<dbReference type="PANTHER" id="PTHR45138:SF9">
    <property type="entry name" value="DIGUANYLATE CYCLASE DGCM-RELATED"/>
    <property type="match status" value="1"/>
</dbReference>
<dbReference type="AlphaFoldDB" id="A0A6B3SG63"/>
<sequence>MTRLEDEYEALIQFLYLAPVGLVQLEHDGGIMMLNPVSAQLLMPMTQNGELTNLFDALSGVAPDLRQRCAAFTAPHGRICDALRLQFSAGTPGKKDTQFLSLSLLKLDDSRLMAVLEDITGQVRREEILSRNKAWLNAILAGISDYAVMSINSEGLVEDWNDSIGRLTGWGEGEILGQPYDRFFMPGASTPDALTDRLREAEDCGWSLREVQCRRHDGTPFFASTLIVPVHSAGPTSDRRYCLVIRNIADKKEALESQFKAAYCDYLTGLPNRRAFFEEAQREFDRMQIVPRHISLILFDADNFKRINDRYGHPAGDAVLCDLADRMRQSFRMVDSLCRMGGEEFAVLLPSTDLDAALAGAERFRQLVESQPVTFDGEVIAYSVSGGVATNEAGCIDIDELIKRADRALYEAKQKGRNRICAWDQRTELKVVA</sequence>
<dbReference type="Gene3D" id="3.30.450.20">
    <property type="entry name" value="PAS domain"/>
    <property type="match status" value="1"/>
</dbReference>
<evidence type="ECO:0000259" key="3">
    <source>
        <dbReference type="PROSITE" id="PS50112"/>
    </source>
</evidence>
<dbReference type="FunFam" id="3.30.70.270:FF:000001">
    <property type="entry name" value="Diguanylate cyclase domain protein"/>
    <property type="match status" value="1"/>
</dbReference>
<dbReference type="Pfam" id="PF00990">
    <property type="entry name" value="GGDEF"/>
    <property type="match status" value="1"/>
</dbReference>
<accession>A0A6B3SG63</accession>
<evidence type="ECO:0000313" key="5">
    <source>
        <dbReference type="EMBL" id="NEX59844.1"/>
    </source>
</evidence>
<dbReference type="EMBL" id="JAAIVB010000008">
    <property type="protein sequence ID" value="NEX59844.1"/>
    <property type="molecule type" value="Genomic_DNA"/>
</dbReference>
<dbReference type="NCBIfam" id="TIGR00229">
    <property type="entry name" value="sensory_box"/>
    <property type="match status" value="1"/>
</dbReference>
<reference evidence="5 6" key="1">
    <citation type="submission" date="2020-02" db="EMBL/GenBank/DDBJ databases">
        <authorList>
            <person name="Kim M.K."/>
        </authorList>
    </citation>
    <scope>NUCLEOTIDE SEQUENCE [LARGE SCALE GENOMIC DNA]</scope>
    <source>
        <strain evidence="5 6">17J57-3</strain>
    </source>
</reference>
<comment type="catalytic activity">
    <reaction evidence="2">
        <text>2 GTP = 3',3'-c-di-GMP + 2 diphosphate</text>
        <dbReference type="Rhea" id="RHEA:24898"/>
        <dbReference type="ChEBI" id="CHEBI:33019"/>
        <dbReference type="ChEBI" id="CHEBI:37565"/>
        <dbReference type="ChEBI" id="CHEBI:58805"/>
        <dbReference type="EC" id="2.7.7.65"/>
    </reaction>
</comment>
<dbReference type="InterPro" id="IPR000014">
    <property type="entry name" value="PAS"/>
</dbReference>
<dbReference type="GO" id="GO:0043709">
    <property type="term" value="P:cell adhesion involved in single-species biofilm formation"/>
    <property type="evidence" value="ECO:0007669"/>
    <property type="project" value="TreeGrafter"/>
</dbReference>